<gene>
    <name evidence="7" type="ORF">EW093_00260</name>
</gene>
<dbReference type="Pfam" id="PF00005">
    <property type="entry name" value="ABC_tran"/>
    <property type="match status" value="2"/>
</dbReference>
<dbReference type="SMART" id="SM00382">
    <property type="entry name" value="AAA"/>
    <property type="match status" value="2"/>
</dbReference>
<proteinExistence type="inferred from homology"/>
<evidence type="ECO:0000256" key="1">
    <source>
        <dbReference type="ARBA" id="ARBA00022737"/>
    </source>
</evidence>
<evidence type="ECO:0000256" key="3">
    <source>
        <dbReference type="ARBA" id="ARBA00022840"/>
    </source>
</evidence>
<dbReference type="FunFam" id="3.40.50.300:FF:000011">
    <property type="entry name" value="Putative ABC transporter ATP-binding component"/>
    <property type="match status" value="1"/>
</dbReference>
<dbReference type="InterPro" id="IPR003439">
    <property type="entry name" value="ABC_transporter-like_ATP-bd"/>
</dbReference>
<evidence type="ECO:0000259" key="6">
    <source>
        <dbReference type="PROSITE" id="PS50893"/>
    </source>
</evidence>
<evidence type="ECO:0000256" key="4">
    <source>
        <dbReference type="ARBA" id="ARBA00061551"/>
    </source>
</evidence>
<dbReference type="Gene3D" id="3.40.50.300">
    <property type="entry name" value="P-loop containing nucleotide triphosphate hydrolases"/>
    <property type="match status" value="2"/>
</dbReference>
<name>A0A5C1Q761_9SPIO</name>
<dbReference type="SUPFAM" id="SSF52540">
    <property type="entry name" value="P-loop containing nucleoside triphosphate hydrolases"/>
    <property type="match status" value="2"/>
</dbReference>
<dbReference type="RefSeq" id="WP_149566458.1">
    <property type="nucleotide sequence ID" value="NZ_CP035807.1"/>
</dbReference>
<dbReference type="OrthoDB" id="9760950at2"/>
<dbReference type="GO" id="GO:0016887">
    <property type="term" value="F:ATP hydrolysis activity"/>
    <property type="evidence" value="ECO:0007669"/>
    <property type="project" value="InterPro"/>
</dbReference>
<dbReference type="KEGG" id="sper:EW093_00260"/>
<dbReference type="Proteomes" id="UP000323824">
    <property type="component" value="Chromosome"/>
</dbReference>
<dbReference type="PROSITE" id="PS50893">
    <property type="entry name" value="ABC_TRANSPORTER_2"/>
    <property type="match status" value="2"/>
</dbReference>
<evidence type="ECO:0000313" key="8">
    <source>
        <dbReference type="Proteomes" id="UP000323824"/>
    </source>
</evidence>
<dbReference type="PANTHER" id="PTHR42855">
    <property type="entry name" value="ABC TRANSPORTER ATP-BINDING SUBUNIT"/>
    <property type="match status" value="1"/>
</dbReference>
<dbReference type="CDD" id="cd03221">
    <property type="entry name" value="ABCF_EF-3"/>
    <property type="match status" value="2"/>
</dbReference>
<protein>
    <recommendedName>
        <fullName evidence="5">Probable ATP-binding protein YbiT</fullName>
    </recommendedName>
</protein>
<reference evidence="7 8" key="1">
    <citation type="submission" date="2019-02" db="EMBL/GenBank/DDBJ databases">
        <authorList>
            <person name="Fomenkov A."/>
            <person name="Dubinina G."/>
            <person name="Grabovich M."/>
            <person name="Vincze T."/>
            <person name="Roberts R.J."/>
        </authorList>
    </citation>
    <scope>NUCLEOTIDE SEQUENCE [LARGE SCALE GENOMIC DNA]</scope>
    <source>
        <strain evidence="7 8">P</strain>
    </source>
</reference>
<keyword evidence="1" id="KW-0677">Repeat</keyword>
<dbReference type="InterPro" id="IPR003593">
    <property type="entry name" value="AAA+_ATPase"/>
</dbReference>
<keyword evidence="8" id="KW-1185">Reference proteome</keyword>
<keyword evidence="2" id="KW-0547">Nucleotide-binding</keyword>
<dbReference type="InterPro" id="IPR027417">
    <property type="entry name" value="P-loop_NTPase"/>
</dbReference>
<sequence>MISCSNVSLAFGKRSLFKDVNIKFTPGNCYGLIGANGAGKSTFLKVLSGELEHDSGEINITPGERMAVLAQDHFAYDEFTVLNTVIMGHERLYQVMSEKDAIYAKEDFSDEDGIKASELEGEFAELNGWEAESEAGILLSGLGVTNDMYDIKMKDMDDTIKVRVLLAQALFGNPDILLLDEPTNHLDIESIKWLEDFLYRFNNTVIVVSHDRHFLNQVCTHIADIDYGKIQIFVGNYDFWYQTSQIISKQLKDQKKKAEDKAAELKTFIARFSSNASKAKQATSRKKQLEKLNIDDLKASSRKFPYVAFKPLRDAGKVILEVDKLTKTIDGELIFEDLSFQVGGDDKIAFVGPNNQAKTVLFQILSGELEPDSGEFRWGVTTSQSYFPKDNTSYFDKDINMTDWLRQFSKEPDDAFIRGFLGRMLFSGDESLKKVSVLSGGEKVRCMLSKIMLEESNVLIMDEPTAHLDLESITSLNNGLIEFKGVLMFNSHDHQFIESIANRIIEFTPKGIIDRKSSFEDYLNSDIASKMRDEAYSDGSHKLLSI</sequence>
<feature type="domain" description="ABC transporter" evidence="6">
    <location>
        <begin position="320"/>
        <end position="535"/>
    </location>
</feature>
<organism evidence="7 8">
    <name type="scientific">Thiospirochaeta perfilievii</name>
    <dbReference type="NCBI Taxonomy" id="252967"/>
    <lineage>
        <taxon>Bacteria</taxon>
        <taxon>Pseudomonadati</taxon>
        <taxon>Spirochaetota</taxon>
        <taxon>Spirochaetia</taxon>
        <taxon>Spirochaetales</taxon>
        <taxon>Spirochaetaceae</taxon>
        <taxon>Thiospirochaeta</taxon>
    </lineage>
</organism>
<evidence type="ECO:0000313" key="7">
    <source>
        <dbReference type="EMBL" id="QEN03198.1"/>
    </source>
</evidence>
<dbReference type="AlphaFoldDB" id="A0A5C1Q761"/>
<dbReference type="InterPro" id="IPR051309">
    <property type="entry name" value="ABCF_ATPase"/>
</dbReference>
<dbReference type="FunFam" id="3.40.50.300:FF:000070">
    <property type="entry name" value="Putative ABC transporter ATP-binding component"/>
    <property type="match status" value="1"/>
</dbReference>
<comment type="similarity">
    <text evidence="4">Belongs to the ABC transporter superfamily. ABCF family. YbiT subfamily.</text>
</comment>
<dbReference type="GO" id="GO:0005524">
    <property type="term" value="F:ATP binding"/>
    <property type="evidence" value="ECO:0007669"/>
    <property type="project" value="UniProtKB-KW"/>
</dbReference>
<feature type="domain" description="ABC transporter" evidence="6">
    <location>
        <begin position="2"/>
        <end position="252"/>
    </location>
</feature>
<evidence type="ECO:0000256" key="5">
    <source>
        <dbReference type="ARBA" id="ARBA00074044"/>
    </source>
</evidence>
<dbReference type="Pfam" id="PF12848">
    <property type="entry name" value="ABC_tran_Xtn"/>
    <property type="match status" value="1"/>
</dbReference>
<dbReference type="EMBL" id="CP035807">
    <property type="protein sequence ID" value="QEN03198.1"/>
    <property type="molecule type" value="Genomic_DNA"/>
</dbReference>
<reference evidence="7 8" key="2">
    <citation type="submission" date="2019-09" db="EMBL/GenBank/DDBJ databases">
        <title>Complete Genome Sequence and Methylome Analysis of free living Spirochaetas.</title>
        <authorList>
            <person name="Leshcheva N."/>
            <person name="Mikheeva N."/>
        </authorList>
    </citation>
    <scope>NUCLEOTIDE SEQUENCE [LARGE SCALE GENOMIC DNA]</scope>
    <source>
        <strain evidence="7 8">P</strain>
    </source>
</reference>
<evidence type="ECO:0000256" key="2">
    <source>
        <dbReference type="ARBA" id="ARBA00022741"/>
    </source>
</evidence>
<dbReference type="PANTHER" id="PTHR42855:SF2">
    <property type="entry name" value="DRUG RESISTANCE ABC TRANSPORTER,ATP-BINDING PROTEIN"/>
    <property type="match status" value="1"/>
</dbReference>
<keyword evidence="3 7" id="KW-0067">ATP-binding</keyword>
<dbReference type="InterPro" id="IPR032781">
    <property type="entry name" value="ABC_tran_Xtn"/>
</dbReference>
<accession>A0A5C1Q761</accession>